<dbReference type="AlphaFoldDB" id="A0ABD6F4T6"/>
<comment type="caution">
    <text evidence="1">The sequence shown here is derived from an EMBL/GenBank/DDBJ whole genome shotgun (WGS) entry which is preliminary data.</text>
</comment>
<reference evidence="1 2" key="1">
    <citation type="submission" date="2024-08" db="EMBL/GenBank/DDBJ databases">
        <title>Gnathostoma spinigerum genome.</title>
        <authorList>
            <person name="Gonzalez-Bertolin B."/>
            <person name="Monzon S."/>
            <person name="Zaballos A."/>
            <person name="Jimenez P."/>
            <person name="Dekumyoy P."/>
            <person name="Varona S."/>
            <person name="Cuesta I."/>
            <person name="Sumanam S."/>
            <person name="Adisakwattana P."/>
            <person name="Gasser R.B."/>
            <person name="Hernandez-Gonzalez A."/>
            <person name="Young N.D."/>
            <person name="Perteguer M.J."/>
        </authorList>
    </citation>
    <scope>NUCLEOTIDE SEQUENCE [LARGE SCALE GENOMIC DNA]</scope>
    <source>
        <strain evidence="1">AL3</strain>
        <tissue evidence="1">Liver</tissue>
    </source>
</reference>
<gene>
    <name evidence="1" type="ORF">AB6A40_011564</name>
</gene>
<evidence type="ECO:0000313" key="1">
    <source>
        <dbReference type="EMBL" id="MFH4984855.1"/>
    </source>
</evidence>
<keyword evidence="2" id="KW-1185">Reference proteome</keyword>
<protein>
    <submittedName>
        <fullName evidence="1">Uncharacterized protein</fullName>
    </submittedName>
</protein>
<sequence>MFARTQWAGPSVPPDQLFTPFPFSDPIGVSRARSLVSPVVFVLRRFRLPPPNPPRPTLPREEFLHWVDR</sequence>
<accession>A0ABD6F4T6</accession>
<evidence type="ECO:0000313" key="2">
    <source>
        <dbReference type="Proteomes" id="UP001608902"/>
    </source>
</evidence>
<proteinExistence type="predicted"/>
<name>A0ABD6F4T6_9BILA</name>
<organism evidence="1 2">
    <name type="scientific">Gnathostoma spinigerum</name>
    <dbReference type="NCBI Taxonomy" id="75299"/>
    <lineage>
        <taxon>Eukaryota</taxon>
        <taxon>Metazoa</taxon>
        <taxon>Ecdysozoa</taxon>
        <taxon>Nematoda</taxon>
        <taxon>Chromadorea</taxon>
        <taxon>Rhabditida</taxon>
        <taxon>Spirurina</taxon>
        <taxon>Gnathostomatomorpha</taxon>
        <taxon>Gnathostomatoidea</taxon>
        <taxon>Gnathostomatidae</taxon>
        <taxon>Gnathostoma</taxon>
    </lineage>
</organism>
<dbReference type="Proteomes" id="UP001608902">
    <property type="component" value="Unassembled WGS sequence"/>
</dbReference>
<dbReference type="EMBL" id="JBGFUD010022255">
    <property type="protein sequence ID" value="MFH4984855.1"/>
    <property type="molecule type" value="Genomic_DNA"/>
</dbReference>